<dbReference type="Proteomes" id="UP000185779">
    <property type="component" value="Unassembled WGS sequence"/>
</dbReference>
<protein>
    <submittedName>
        <fullName evidence="3">Uncharacterized protein</fullName>
    </submittedName>
</protein>
<comment type="caution">
    <text evidence="3">The sequence shown here is derived from an EMBL/GenBank/DDBJ whole genome shotgun (WGS) entry which is preliminary data.</text>
</comment>
<sequence length="262" mass="28708">MSVKNQKKWLLLDENGVSEVVGFILVFSIITLAIAIIYVVGYPAIEDSKDRTQLKNMEKNFIVLQSNIEMVAFGESPVKMMRMELGGGTITVNGSDGAITVRTTNGGEIFNDLVGTVTYGMEGRREIIYENGGIWSRYLSGGSVGVSDPRINLRKDLNNTRYLVISIVKINSSTSSTGGKGTVTLTIENSDPLTPIPRIDRAGGTAWINITSDVAPAWKRYFERLNDTMGGVNVVSSTSTMCNVTIQYDHFVLNNHTVDVRV</sequence>
<dbReference type="InterPro" id="IPR055713">
    <property type="entry name" value="DUF7289"/>
</dbReference>
<accession>A0A1F2P5H9</accession>
<dbReference type="STRING" id="1839936.SBU_000937"/>
<keyword evidence="1" id="KW-1133">Transmembrane helix</keyword>
<evidence type="ECO:0000256" key="1">
    <source>
        <dbReference type="SAM" id="Phobius"/>
    </source>
</evidence>
<evidence type="ECO:0000313" key="2">
    <source>
        <dbReference type="EMBL" id="HEC57543.1"/>
    </source>
</evidence>
<keyword evidence="1" id="KW-0472">Membrane</keyword>
<dbReference type="AlphaFoldDB" id="A0A1F2P5H9"/>
<dbReference type="Proteomes" id="UP000885936">
    <property type="component" value="Unassembled WGS sequence"/>
</dbReference>
<name>A0A1F2P5H9_9EURY</name>
<dbReference type="EMBL" id="DRIE01000109">
    <property type="protein sequence ID" value="HEC57543.1"/>
    <property type="molecule type" value="Genomic_DNA"/>
</dbReference>
<evidence type="ECO:0000313" key="3">
    <source>
        <dbReference type="EMBL" id="OFV66395.1"/>
    </source>
</evidence>
<reference evidence="2" key="2">
    <citation type="journal article" date="2020" name="mSystems">
        <title>Genome- and Community-Level Interaction Insights into Carbon Utilization and Element Cycling Functions of Hydrothermarchaeota in Hydrothermal Sediment.</title>
        <authorList>
            <person name="Zhou Z."/>
            <person name="Liu Y."/>
            <person name="Xu W."/>
            <person name="Pan J."/>
            <person name="Luo Z.H."/>
            <person name="Li M."/>
        </authorList>
    </citation>
    <scope>NUCLEOTIDE SEQUENCE [LARGE SCALE GENOMIC DNA]</scope>
    <source>
        <strain evidence="2">HyVt-386</strain>
    </source>
</reference>
<dbReference type="EMBL" id="LYOR01000003">
    <property type="protein sequence ID" value="OFV66395.1"/>
    <property type="molecule type" value="Genomic_DNA"/>
</dbReference>
<keyword evidence="4" id="KW-1185">Reference proteome</keyword>
<keyword evidence="1" id="KW-0812">Transmembrane</keyword>
<proteinExistence type="predicted"/>
<dbReference type="Pfam" id="PF23960">
    <property type="entry name" value="DUF7289"/>
    <property type="match status" value="1"/>
</dbReference>
<feature type="transmembrane region" description="Helical" evidence="1">
    <location>
        <begin position="20"/>
        <end position="45"/>
    </location>
</feature>
<organism evidence="3 4">
    <name type="scientific">Candidatus Syntropharchaeum butanivorans</name>
    <dbReference type="NCBI Taxonomy" id="1839936"/>
    <lineage>
        <taxon>Archaea</taxon>
        <taxon>Methanobacteriati</taxon>
        <taxon>Methanobacteriota</taxon>
        <taxon>Stenosarchaea group</taxon>
        <taxon>Methanomicrobia</taxon>
        <taxon>Methanosarcinales</taxon>
        <taxon>ANME-2 cluster</taxon>
        <taxon>Candidatus Syntropharchaeum</taxon>
    </lineage>
</organism>
<gene>
    <name evidence="2" type="ORF">ENI32_06655</name>
    <name evidence="3" type="ORF">SBU_000937</name>
</gene>
<reference evidence="3 4" key="1">
    <citation type="submission" date="2016-05" db="EMBL/GenBank/DDBJ databases">
        <title>Microbial consortia oxidize butane by reversing methanogenesis.</title>
        <authorList>
            <person name="Laso-Perez R."/>
            <person name="Richter M."/>
            <person name="Wegener G."/>
            <person name="Musat F."/>
        </authorList>
    </citation>
    <scope>NUCLEOTIDE SEQUENCE [LARGE SCALE GENOMIC DNA]</scope>
    <source>
        <strain evidence="3">BOX1</strain>
    </source>
</reference>
<evidence type="ECO:0000313" key="4">
    <source>
        <dbReference type="Proteomes" id="UP000185779"/>
    </source>
</evidence>